<proteinExistence type="predicted"/>
<name>A0A9W7L7G5_9STRA</name>
<dbReference type="EMBL" id="BRYA01000076">
    <property type="protein sequence ID" value="GMI37732.1"/>
    <property type="molecule type" value="Genomic_DNA"/>
</dbReference>
<accession>A0A9W7L7G5</accession>
<keyword evidence="1" id="KW-0812">Transmembrane</keyword>
<dbReference type="Proteomes" id="UP001165065">
    <property type="component" value="Unassembled WGS sequence"/>
</dbReference>
<comment type="caution">
    <text evidence="2">The sequence shown here is derived from an EMBL/GenBank/DDBJ whole genome shotgun (WGS) entry which is preliminary data.</text>
</comment>
<sequence>MMHRMEKEESAESSTSPSVSIQYQISKLCSNFDFDLSPNTALIMASAWAAGVGCGVLGFRYMQIHTGVKSAA</sequence>
<evidence type="ECO:0000313" key="3">
    <source>
        <dbReference type="Proteomes" id="UP001165065"/>
    </source>
</evidence>
<evidence type="ECO:0000313" key="2">
    <source>
        <dbReference type="EMBL" id="GMI37732.1"/>
    </source>
</evidence>
<keyword evidence="3" id="KW-1185">Reference proteome</keyword>
<reference evidence="3" key="1">
    <citation type="journal article" date="2023" name="Commun. Biol.">
        <title>Genome analysis of Parmales, the sister group of diatoms, reveals the evolutionary specialization of diatoms from phago-mixotrophs to photoautotrophs.</title>
        <authorList>
            <person name="Ban H."/>
            <person name="Sato S."/>
            <person name="Yoshikawa S."/>
            <person name="Yamada K."/>
            <person name="Nakamura Y."/>
            <person name="Ichinomiya M."/>
            <person name="Sato N."/>
            <person name="Blanc-Mathieu R."/>
            <person name="Endo H."/>
            <person name="Kuwata A."/>
            <person name="Ogata H."/>
        </authorList>
    </citation>
    <scope>NUCLEOTIDE SEQUENCE [LARGE SCALE GENOMIC DNA]</scope>
</reference>
<protein>
    <submittedName>
        <fullName evidence="2">Uncharacterized protein</fullName>
    </submittedName>
</protein>
<gene>
    <name evidence="2" type="ORF">TrCOL_g11996</name>
</gene>
<organism evidence="2 3">
    <name type="scientific">Triparma columacea</name>
    <dbReference type="NCBI Taxonomy" id="722753"/>
    <lineage>
        <taxon>Eukaryota</taxon>
        <taxon>Sar</taxon>
        <taxon>Stramenopiles</taxon>
        <taxon>Ochrophyta</taxon>
        <taxon>Bolidophyceae</taxon>
        <taxon>Parmales</taxon>
        <taxon>Triparmaceae</taxon>
        <taxon>Triparma</taxon>
    </lineage>
</organism>
<keyword evidence="1" id="KW-1133">Transmembrane helix</keyword>
<feature type="transmembrane region" description="Helical" evidence="1">
    <location>
        <begin position="41"/>
        <end position="59"/>
    </location>
</feature>
<evidence type="ECO:0000256" key="1">
    <source>
        <dbReference type="SAM" id="Phobius"/>
    </source>
</evidence>
<dbReference type="AlphaFoldDB" id="A0A9W7L7G5"/>
<keyword evidence="1" id="KW-0472">Membrane</keyword>